<feature type="region of interest" description="Disordered" evidence="1">
    <location>
        <begin position="161"/>
        <end position="210"/>
    </location>
</feature>
<dbReference type="OrthoDB" id="3801082at2759"/>
<feature type="region of interest" description="Disordered" evidence="1">
    <location>
        <begin position="435"/>
        <end position="473"/>
    </location>
</feature>
<evidence type="ECO:0000256" key="1">
    <source>
        <dbReference type="SAM" id="MobiDB-lite"/>
    </source>
</evidence>
<gene>
    <name evidence="3" type="ORF">B0J11DRAFT_535382</name>
</gene>
<feature type="compositionally biased region" description="Low complexity" evidence="1">
    <location>
        <begin position="367"/>
        <end position="387"/>
    </location>
</feature>
<dbReference type="Proteomes" id="UP000700596">
    <property type="component" value="Unassembled WGS sequence"/>
</dbReference>
<evidence type="ECO:0000313" key="4">
    <source>
        <dbReference type="Proteomes" id="UP000700596"/>
    </source>
</evidence>
<keyword evidence="4" id="KW-1185">Reference proteome</keyword>
<name>A0A9P9DGP4_9PLEO</name>
<feature type="region of interest" description="Disordered" evidence="1">
    <location>
        <begin position="367"/>
        <end position="395"/>
    </location>
</feature>
<feature type="compositionally biased region" description="Polar residues" evidence="1">
    <location>
        <begin position="163"/>
        <end position="181"/>
    </location>
</feature>
<dbReference type="AlphaFoldDB" id="A0A9P9DGP4"/>
<keyword evidence="2" id="KW-0732">Signal</keyword>
<feature type="compositionally biased region" description="Pro residues" evidence="1">
    <location>
        <begin position="442"/>
        <end position="453"/>
    </location>
</feature>
<organism evidence="3 4">
    <name type="scientific">Dendryphion nanum</name>
    <dbReference type="NCBI Taxonomy" id="256645"/>
    <lineage>
        <taxon>Eukaryota</taxon>
        <taxon>Fungi</taxon>
        <taxon>Dikarya</taxon>
        <taxon>Ascomycota</taxon>
        <taxon>Pezizomycotina</taxon>
        <taxon>Dothideomycetes</taxon>
        <taxon>Pleosporomycetidae</taxon>
        <taxon>Pleosporales</taxon>
        <taxon>Torulaceae</taxon>
        <taxon>Dendryphion</taxon>
    </lineage>
</organism>
<feature type="chain" id="PRO_5040501854" evidence="2">
    <location>
        <begin position="21"/>
        <end position="501"/>
    </location>
</feature>
<feature type="region of interest" description="Disordered" evidence="1">
    <location>
        <begin position="305"/>
        <end position="348"/>
    </location>
</feature>
<dbReference type="EMBL" id="JAGMWT010000012">
    <property type="protein sequence ID" value="KAH7118838.1"/>
    <property type="molecule type" value="Genomic_DNA"/>
</dbReference>
<protein>
    <submittedName>
        <fullName evidence="3">Uncharacterized protein</fullName>
    </submittedName>
</protein>
<evidence type="ECO:0000256" key="2">
    <source>
        <dbReference type="SAM" id="SignalP"/>
    </source>
</evidence>
<comment type="caution">
    <text evidence="3">The sequence shown here is derived from an EMBL/GenBank/DDBJ whole genome shotgun (WGS) entry which is preliminary data.</text>
</comment>
<reference evidence="3" key="1">
    <citation type="journal article" date="2021" name="Nat. Commun.">
        <title>Genetic determinants of endophytism in the Arabidopsis root mycobiome.</title>
        <authorList>
            <person name="Mesny F."/>
            <person name="Miyauchi S."/>
            <person name="Thiergart T."/>
            <person name="Pickel B."/>
            <person name="Atanasova L."/>
            <person name="Karlsson M."/>
            <person name="Huettel B."/>
            <person name="Barry K.W."/>
            <person name="Haridas S."/>
            <person name="Chen C."/>
            <person name="Bauer D."/>
            <person name="Andreopoulos W."/>
            <person name="Pangilinan J."/>
            <person name="LaButti K."/>
            <person name="Riley R."/>
            <person name="Lipzen A."/>
            <person name="Clum A."/>
            <person name="Drula E."/>
            <person name="Henrissat B."/>
            <person name="Kohler A."/>
            <person name="Grigoriev I.V."/>
            <person name="Martin F.M."/>
            <person name="Hacquard S."/>
        </authorList>
    </citation>
    <scope>NUCLEOTIDE SEQUENCE</scope>
    <source>
        <strain evidence="3">MPI-CAGE-CH-0243</strain>
    </source>
</reference>
<feature type="compositionally biased region" description="Low complexity" evidence="1">
    <location>
        <begin position="189"/>
        <end position="203"/>
    </location>
</feature>
<accession>A0A9P9DGP4</accession>
<feature type="signal peptide" evidence="2">
    <location>
        <begin position="1"/>
        <end position="20"/>
    </location>
</feature>
<proteinExistence type="predicted"/>
<sequence length="501" mass="50372">MAIGFILSLLAALFTISVIAGPVPQYHKRLYILPQNTSALSGIPSRRPQTSTGSPTLLTTSVPVAESLIVTPIERSVFSTIKNAETFFDPNGKPFITFPAETLLSTLYIPKPPAATPSEAAPTSAAAKISESVSGVTQTPSAAQSTLLTVSSSRSNPAILFPSGSSSALETQSSRQFTYSPETEGVTPASSSVQAQSSSRVTSITPSGTVVTSQNSTLSTALGGFQQPGAGASSIAASSGSSSSVAVTGLSSTLIASVKPTNAANSTIVQSTRAIQQSSVPVVPSSSNATPSFIIFTKTEYTTVTPTPSQVSQSQAPRPQSSSSGTGALSSLQSQASPSAAPSSPATELSAPPVVIITLYTTVTPTPRSISSTSIISTPPSIPSSAPATPPLVSTPIATPSTSILASQIPVPTPSSSQPISSQIIQTSTPVAAIPTSTTQPAAPPSAAPPAPPQSSVVAPVPTPPAPVPTSQPALIVTPIPVVTVTQTVTEKETVTVTVKG</sequence>
<feature type="compositionally biased region" description="Pro residues" evidence="1">
    <location>
        <begin position="461"/>
        <end position="470"/>
    </location>
</feature>
<evidence type="ECO:0000313" key="3">
    <source>
        <dbReference type="EMBL" id="KAH7118838.1"/>
    </source>
</evidence>